<dbReference type="EMBL" id="FQNC01000046">
    <property type="protein sequence ID" value="SGY69869.1"/>
    <property type="molecule type" value="Genomic_DNA"/>
</dbReference>
<accession>A0A2X0MWS2</accession>
<feature type="region of interest" description="Disordered" evidence="1">
    <location>
        <begin position="429"/>
        <end position="503"/>
    </location>
</feature>
<evidence type="ECO:0000256" key="1">
    <source>
        <dbReference type="SAM" id="MobiDB-lite"/>
    </source>
</evidence>
<dbReference type="AlphaFoldDB" id="A0A2X0MWS2"/>
<name>A0A2X0MWS2_9BASI</name>
<feature type="region of interest" description="Disordered" evidence="1">
    <location>
        <begin position="1"/>
        <end position="44"/>
    </location>
</feature>
<dbReference type="Proteomes" id="UP000249464">
    <property type="component" value="Unassembled WGS sequence"/>
</dbReference>
<keyword evidence="3" id="KW-1185">Reference proteome</keyword>
<sequence>MPVPQTPSSDSDSDEPNLGDSSQSSADDSDSESDSHSHSESEFEDVAIDHRRAIRLWTAIHGSHRNATGRMSQRKWTSLKRWAARRYYSELKMAAKLGISHARLVQAVKKFNRLASKGNAWSRFLSDPVIKVLHQRASKESDQSKSQSITKLAAHLWNFLRDQGGLGSAQLGEDDEELVRAAFAAAEAGGNTTFTSIVPPTIITRSPSDIPSPTRMEQCKKYIAELRDLAQRMSKLYGVETLAFIVPRYQDDVSPATKATVHSIGGLRFAAHCNDFKDPSGNSLLSNFASKMSWDETLKANEAADLKEVLLVAFLANDTALCSAPNSVSSLHLIGLDSVLIISVFTDSALETIHRRSDTGSSTGAFTPQKKMIWSTQGLKALGVKLRIKPGTKSRYEMALHHSAETSPKQTVAQLKAIIDDLGHGRLAIVPSADPNDNTEAEASDNDLNGGEGPLSPRFGGAGDEGREVRGGEKSGEEDREKNSGGGGSGGGDRRMNEAKHRRCETILMSFFGHTML</sequence>
<evidence type="ECO:0000313" key="3">
    <source>
        <dbReference type="Proteomes" id="UP000249464"/>
    </source>
</evidence>
<organism evidence="2 3">
    <name type="scientific">Microbotryum silenes-dioicae</name>
    <dbReference type="NCBI Taxonomy" id="796604"/>
    <lineage>
        <taxon>Eukaryota</taxon>
        <taxon>Fungi</taxon>
        <taxon>Dikarya</taxon>
        <taxon>Basidiomycota</taxon>
        <taxon>Pucciniomycotina</taxon>
        <taxon>Microbotryomycetes</taxon>
        <taxon>Microbotryales</taxon>
        <taxon>Microbotryaceae</taxon>
        <taxon>Microbotryum</taxon>
    </lineage>
</organism>
<reference evidence="2 3" key="1">
    <citation type="submission" date="2016-11" db="EMBL/GenBank/DDBJ databases">
        <authorList>
            <person name="Jaros S."/>
            <person name="Januszkiewicz K."/>
            <person name="Wedrychowicz H."/>
        </authorList>
    </citation>
    <scope>NUCLEOTIDE SEQUENCE [LARGE SCALE GENOMIC DNA]</scope>
</reference>
<gene>
    <name evidence="2" type="primary">BQ5605_C004g03072</name>
    <name evidence="2" type="ORF">BQ5605_C004G03072</name>
</gene>
<proteinExistence type="predicted"/>
<feature type="compositionally biased region" description="Basic and acidic residues" evidence="1">
    <location>
        <begin position="33"/>
        <end position="44"/>
    </location>
</feature>
<protein>
    <submittedName>
        <fullName evidence="2">BQ5605_C004g03072 protein</fullName>
    </submittedName>
</protein>
<evidence type="ECO:0000313" key="2">
    <source>
        <dbReference type="EMBL" id="SGY69869.1"/>
    </source>
</evidence>
<feature type="compositionally biased region" description="Basic and acidic residues" evidence="1">
    <location>
        <begin position="464"/>
        <end position="483"/>
    </location>
</feature>
<feature type="compositionally biased region" description="Polar residues" evidence="1">
    <location>
        <begin position="1"/>
        <end position="10"/>
    </location>
</feature>